<keyword evidence="2" id="KW-1185">Reference proteome</keyword>
<sequence>MLHPTQLVNSEGWCDLPVWNSRTYRRTGDISLVVSSLTPVIVEGAADCPS</sequence>
<organism evidence="1 2">
    <name type="scientific">Staurois parvus</name>
    <dbReference type="NCBI Taxonomy" id="386267"/>
    <lineage>
        <taxon>Eukaryota</taxon>
        <taxon>Metazoa</taxon>
        <taxon>Chordata</taxon>
        <taxon>Craniata</taxon>
        <taxon>Vertebrata</taxon>
        <taxon>Euteleostomi</taxon>
        <taxon>Amphibia</taxon>
        <taxon>Batrachia</taxon>
        <taxon>Anura</taxon>
        <taxon>Neobatrachia</taxon>
        <taxon>Ranoidea</taxon>
        <taxon>Ranidae</taxon>
        <taxon>Staurois</taxon>
    </lineage>
</organism>
<dbReference type="EMBL" id="CATNWA010004622">
    <property type="protein sequence ID" value="CAI9548270.1"/>
    <property type="molecule type" value="Genomic_DNA"/>
</dbReference>
<dbReference type="Proteomes" id="UP001162483">
    <property type="component" value="Unassembled WGS sequence"/>
</dbReference>
<proteinExistence type="predicted"/>
<protein>
    <submittedName>
        <fullName evidence="1">Uncharacterized protein</fullName>
    </submittedName>
</protein>
<name>A0ABN9BKU6_9NEOB</name>
<evidence type="ECO:0000313" key="2">
    <source>
        <dbReference type="Proteomes" id="UP001162483"/>
    </source>
</evidence>
<reference evidence="1" key="1">
    <citation type="submission" date="2023-05" db="EMBL/GenBank/DDBJ databases">
        <authorList>
            <person name="Stuckert A."/>
        </authorList>
    </citation>
    <scope>NUCLEOTIDE SEQUENCE</scope>
</reference>
<accession>A0ABN9BKU6</accession>
<evidence type="ECO:0000313" key="1">
    <source>
        <dbReference type="EMBL" id="CAI9548270.1"/>
    </source>
</evidence>
<comment type="caution">
    <text evidence="1">The sequence shown here is derived from an EMBL/GenBank/DDBJ whole genome shotgun (WGS) entry which is preliminary data.</text>
</comment>
<gene>
    <name evidence="1" type="ORF">SPARVUS_LOCUS3129507</name>
</gene>